<feature type="transmembrane region" description="Helical" evidence="6">
    <location>
        <begin position="56"/>
        <end position="80"/>
    </location>
</feature>
<geneLocation type="plasmid" evidence="7 8">
    <name>unnamed3</name>
</geneLocation>
<evidence type="ECO:0000256" key="4">
    <source>
        <dbReference type="ARBA" id="ARBA00022989"/>
    </source>
</evidence>
<dbReference type="KEGG" id="lit:FPZ52_15280"/>
<comment type="subcellular location">
    <subcellularLocation>
        <location evidence="1">Cell membrane</location>
        <topology evidence="1">Multi-pass membrane protein</topology>
    </subcellularLocation>
</comment>
<evidence type="ECO:0000256" key="6">
    <source>
        <dbReference type="SAM" id="Phobius"/>
    </source>
</evidence>
<dbReference type="InterPro" id="IPR001851">
    <property type="entry name" value="ABC_transp_permease"/>
</dbReference>
<evidence type="ECO:0000256" key="5">
    <source>
        <dbReference type="ARBA" id="ARBA00023136"/>
    </source>
</evidence>
<keyword evidence="4 6" id="KW-1133">Transmembrane helix</keyword>
<feature type="transmembrane region" description="Helical" evidence="6">
    <location>
        <begin position="278"/>
        <end position="307"/>
    </location>
</feature>
<dbReference type="PANTHER" id="PTHR47089">
    <property type="entry name" value="ABC TRANSPORTER, PERMEASE PROTEIN"/>
    <property type="match status" value="1"/>
</dbReference>
<evidence type="ECO:0000256" key="3">
    <source>
        <dbReference type="ARBA" id="ARBA00022692"/>
    </source>
</evidence>
<evidence type="ECO:0000256" key="1">
    <source>
        <dbReference type="ARBA" id="ARBA00004651"/>
    </source>
</evidence>
<dbReference type="OrthoDB" id="9809785at2"/>
<accession>A0A5B8IZG1</accession>
<dbReference type="GO" id="GO:0022857">
    <property type="term" value="F:transmembrane transporter activity"/>
    <property type="evidence" value="ECO:0007669"/>
    <property type="project" value="InterPro"/>
</dbReference>
<dbReference type="Pfam" id="PF02653">
    <property type="entry name" value="BPD_transp_2"/>
    <property type="match status" value="1"/>
</dbReference>
<gene>
    <name evidence="7" type="ORF">FPZ52_15280</name>
</gene>
<keyword evidence="5 6" id="KW-0472">Membrane</keyword>
<feature type="transmembrane region" description="Helical" evidence="6">
    <location>
        <begin position="113"/>
        <end position="137"/>
    </location>
</feature>
<organism evidence="7 8">
    <name type="scientific">Qingshengfaniella alkalisoli</name>
    <dbReference type="NCBI Taxonomy" id="2599296"/>
    <lineage>
        <taxon>Bacteria</taxon>
        <taxon>Pseudomonadati</taxon>
        <taxon>Pseudomonadota</taxon>
        <taxon>Alphaproteobacteria</taxon>
        <taxon>Rhodobacterales</taxon>
        <taxon>Paracoccaceae</taxon>
        <taxon>Qingshengfaniella</taxon>
    </lineage>
</organism>
<dbReference type="EMBL" id="CP042264">
    <property type="protein sequence ID" value="QDY71074.1"/>
    <property type="molecule type" value="Genomic_DNA"/>
</dbReference>
<dbReference type="CDD" id="cd06580">
    <property type="entry name" value="TM_PBP1_transp_TpRbsC_like"/>
    <property type="match status" value="1"/>
</dbReference>
<name>A0A5B8IZG1_9RHOB</name>
<evidence type="ECO:0000313" key="7">
    <source>
        <dbReference type="EMBL" id="QDY71074.1"/>
    </source>
</evidence>
<keyword evidence="8" id="KW-1185">Reference proteome</keyword>
<feature type="transmembrane region" description="Helical" evidence="6">
    <location>
        <begin position="185"/>
        <end position="214"/>
    </location>
</feature>
<keyword evidence="7" id="KW-0614">Plasmid</keyword>
<keyword evidence="2" id="KW-1003">Cell membrane</keyword>
<evidence type="ECO:0000313" key="8">
    <source>
        <dbReference type="Proteomes" id="UP000318483"/>
    </source>
</evidence>
<feature type="transmembrane region" description="Helical" evidence="6">
    <location>
        <begin position="327"/>
        <end position="345"/>
    </location>
</feature>
<dbReference type="RefSeq" id="WP_146366490.1">
    <property type="nucleotide sequence ID" value="NZ_CP042264.1"/>
</dbReference>
<dbReference type="Proteomes" id="UP000318483">
    <property type="component" value="Plasmid unnamed3"/>
</dbReference>
<feature type="transmembrane region" description="Helical" evidence="6">
    <location>
        <begin position="14"/>
        <end position="36"/>
    </location>
</feature>
<reference evidence="7 8" key="1">
    <citation type="submission" date="2019-07" db="EMBL/GenBank/DDBJ databases">
        <title>Litoreibacter alkalisoli sp. nov., isolated from saline-alkaline soil.</title>
        <authorList>
            <person name="Wang S."/>
            <person name="Xu L."/>
            <person name="Xing Y.-T."/>
            <person name="Sun J.-Q."/>
        </authorList>
    </citation>
    <scope>NUCLEOTIDE SEQUENCE [LARGE SCALE GENOMIC DNA]</scope>
    <source>
        <strain evidence="7 8">LN3S51</strain>
        <plasmid evidence="7 8">unnamed3</plasmid>
    </source>
</reference>
<protein>
    <submittedName>
        <fullName evidence="7">ABC transporter permease</fullName>
    </submittedName>
</protein>
<feature type="transmembrane region" description="Helical" evidence="6">
    <location>
        <begin position="146"/>
        <end position="165"/>
    </location>
</feature>
<keyword evidence="3 6" id="KW-0812">Transmembrane</keyword>
<proteinExistence type="predicted"/>
<dbReference type="GO" id="GO:0005886">
    <property type="term" value="C:plasma membrane"/>
    <property type="evidence" value="ECO:0007669"/>
    <property type="project" value="UniProtKB-SubCell"/>
</dbReference>
<feature type="transmembrane region" description="Helical" evidence="6">
    <location>
        <begin position="87"/>
        <end position="107"/>
    </location>
</feature>
<sequence>MIQFEKRDEPSRKALILVPLIAVALSIVGSSIFLTILGKPPLSAMYSFFVAPFESFYSITEILLKFGPLLLIAQALAVGFRAKVWNIGAEGQMIAGAVAASSLPILYNDSASPLMLPAMVLLGVLGGMAWAGVAALLKTRFNASEILVTLMLNSVAIQLLYYLVLGPWKDPMGFNFPQSVLFQDAALFPMLFAGARLNLSILLPLIFTVFVWILMQRRFEGFKLMVSGLAPDAASYAGFNNKRAIWFSLLLAGGAAGLAGMAEVAGPIGQLQRSITSGYGYSAIIVAYLGALHPVGIVFAAFFLAVISIGGDIALVSADIPISAVRVFQGMLLVFYLASYTFVTYRVHRARTPRTQGEAT</sequence>
<evidence type="ECO:0000256" key="2">
    <source>
        <dbReference type="ARBA" id="ARBA00022475"/>
    </source>
</evidence>
<dbReference type="AlphaFoldDB" id="A0A5B8IZG1"/>
<dbReference type="PANTHER" id="PTHR47089:SF1">
    <property type="entry name" value="GUANOSINE ABC TRANSPORTER PERMEASE PROTEIN NUPP"/>
    <property type="match status" value="1"/>
</dbReference>